<dbReference type="KEGG" id="ali:AZOLI_p20247"/>
<dbReference type="HAMAP" id="MF_01970">
    <property type="entry name" value="Kynureninase"/>
    <property type="match status" value="1"/>
</dbReference>
<feature type="binding site" evidence="4">
    <location>
        <position position="187"/>
    </location>
    <ligand>
        <name>pyridoxal 5'-phosphate</name>
        <dbReference type="ChEBI" id="CHEBI:597326"/>
    </ligand>
</feature>
<evidence type="ECO:0000256" key="3">
    <source>
        <dbReference type="ARBA" id="ARBA00022898"/>
    </source>
</evidence>
<dbReference type="EC" id="3.7.1.3" evidence="4 5"/>
<evidence type="ECO:0000256" key="1">
    <source>
        <dbReference type="ARBA" id="ARBA00022642"/>
    </source>
</evidence>
<evidence type="ECO:0000313" key="7">
    <source>
        <dbReference type="EMBL" id="CBS89409.1"/>
    </source>
</evidence>
<dbReference type="GO" id="GO:0019805">
    <property type="term" value="P:quinolinate biosynthetic process"/>
    <property type="evidence" value="ECO:0007669"/>
    <property type="project" value="UniProtKB-UniRule"/>
</dbReference>
<feature type="binding site" evidence="4">
    <location>
        <position position="85"/>
    </location>
    <ligand>
        <name>pyridoxal 5'-phosphate</name>
        <dbReference type="ChEBI" id="CHEBI:597326"/>
    </ligand>
</feature>
<keyword evidence="7" id="KW-0614">Plasmid</keyword>
<dbReference type="PANTHER" id="PTHR14084">
    <property type="entry name" value="KYNURENINASE"/>
    <property type="match status" value="1"/>
</dbReference>
<comment type="pathway">
    <text evidence="4 6">Amino-acid degradation; L-kynurenine degradation; L-alanine and anthranilate from L-kynurenine: step 1/1.</text>
</comment>
<feature type="binding site" evidence="4">
    <location>
        <position position="239"/>
    </location>
    <ligand>
        <name>pyridoxal 5'-phosphate</name>
        <dbReference type="ChEBI" id="CHEBI:597326"/>
    </ligand>
</feature>
<dbReference type="GO" id="GO:0097053">
    <property type="term" value="P:L-kynurenine catabolic process"/>
    <property type="evidence" value="ECO:0007669"/>
    <property type="project" value="UniProtKB-UniRule"/>
</dbReference>
<protein>
    <recommendedName>
        <fullName evidence="4 5">Kynureninase</fullName>
        <ecNumber evidence="4 5">3.7.1.3</ecNumber>
    </recommendedName>
    <alternativeName>
        <fullName evidence="4">L-kynurenine hydrolase</fullName>
    </alternativeName>
</protein>
<dbReference type="OrthoDB" id="9812626at2"/>
<keyword evidence="1 4" id="KW-0662">Pyridine nucleotide biosynthesis</keyword>
<dbReference type="GO" id="GO:0030429">
    <property type="term" value="F:kynureninase activity"/>
    <property type="evidence" value="ECO:0007669"/>
    <property type="project" value="UniProtKB-UniRule"/>
</dbReference>
<feature type="binding site" evidence="4">
    <location>
        <position position="265"/>
    </location>
    <ligand>
        <name>pyridoxal 5'-phosphate</name>
        <dbReference type="ChEBI" id="CHEBI:597326"/>
    </ligand>
</feature>
<dbReference type="GO" id="GO:0019441">
    <property type="term" value="P:L-tryptophan catabolic process to kynurenine"/>
    <property type="evidence" value="ECO:0007669"/>
    <property type="project" value="TreeGrafter"/>
</dbReference>
<comment type="subunit">
    <text evidence="4 6">Homodimer.</text>
</comment>
<dbReference type="AlphaFoldDB" id="G7ZCJ2"/>
<evidence type="ECO:0000256" key="2">
    <source>
        <dbReference type="ARBA" id="ARBA00022801"/>
    </source>
</evidence>
<feature type="binding site" evidence="4">
    <location>
        <position position="155"/>
    </location>
    <ligand>
        <name>pyridoxal 5'-phosphate</name>
        <dbReference type="ChEBI" id="CHEBI:597326"/>
    </ligand>
</feature>
<feature type="binding site" evidence="4">
    <location>
        <position position="184"/>
    </location>
    <ligand>
        <name>pyridoxal 5'-phosphate</name>
        <dbReference type="ChEBI" id="CHEBI:597326"/>
    </ligand>
</feature>
<dbReference type="InterPro" id="IPR010111">
    <property type="entry name" value="Kynureninase"/>
</dbReference>
<dbReference type="GO" id="GO:0043420">
    <property type="term" value="P:anthranilate metabolic process"/>
    <property type="evidence" value="ECO:0007669"/>
    <property type="project" value="TreeGrafter"/>
</dbReference>
<dbReference type="NCBIfam" id="TIGR01814">
    <property type="entry name" value="kynureninase"/>
    <property type="match status" value="1"/>
</dbReference>
<comment type="similarity">
    <text evidence="4 6">Belongs to the kynureninase family.</text>
</comment>
<dbReference type="UniPathway" id="UPA00334">
    <property type="reaction ID" value="UER00455"/>
</dbReference>
<dbReference type="Gene3D" id="3.90.1150.10">
    <property type="entry name" value="Aspartate Aminotransferase, domain 1"/>
    <property type="match status" value="1"/>
</dbReference>
<dbReference type="GO" id="GO:0009435">
    <property type="term" value="P:NAD+ biosynthetic process"/>
    <property type="evidence" value="ECO:0007669"/>
    <property type="project" value="UniProtKB-UniRule"/>
</dbReference>
<comment type="catalytic activity">
    <reaction evidence="4 6">
        <text>L-kynurenine + H2O = anthranilate + L-alanine + H(+)</text>
        <dbReference type="Rhea" id="RHEA:16813"/>
        <dbReference type="ChEBI" id="CHEBI:15377"/>
        <dbReference type="ChEBI" id="CHEBI:15378"/>
        <dbReference type="ChEBI" id="CHEBI:16567"/>
        <dbReference type="ChEBI" id="CHEBI:57959"/>
        <dbReference type="ChEBI" id="CHEBI:57972"/>
        <dbReference type="EC" id="3.7.1.3"/>
    </reaction>
</comment>
<dbReference type="Proteomes" id="UP000005667">
    <property type="component" value="Plasmid AZO_p2"/>
</dbReference>
<feature type="binding site" evidence="4">
    <location>
        <position position="209"/>
    </location>
    <ligand>
        <name>pyridoxal 5'-phosphate</name>
        <dbReference type="ChEBI" id="CHEBI:597326"/>
    </ligand>
</feature>
<evidence type="ECO:0000256" key="4">
    <source>
        <dbReference type="HAMAP-Rule" id="MF_01970"/>
    </source>
</evidence>
<name>G7ZCJ2_AZOL4</name>
<keyword evidence="8" id="KW-1185">Reference proteome</keyword>
<sequence>MTDFQATRARFRIPDGVIYLDGNSLGPLPVAAEERVARTLTAEWGGQLIRGWNSAGWMVQPRVVGDRIARLIGAPAGSVVVGDTLSIKVYQALAAALAMRPDRSVILSDSGNFPTDLYMAEGLIETLGRGHVLKAVAPEEVEAAIGEDVAVLMLTEVDYRTGRLHDMAALTAKAHAAGVVTVWDLAHSAGALPVDLAGSGADFAVGCTYKYLNGGPGAPAFIYVAPRHARSARPALSGWMGHEAPFAFDPSYRPGEGVERMRVGTPPVIALAALDAALDVWDGVDMADVRRTSIALCDLFIELVEAQCPALELASPRDGTRRGSQVSFRHPHGYAIMQALIDRGVIGDFRAPDILRFGFTPLYIGEAEVRGAVAVLKQVLDGGLWDRPDYHRKAAVT</sequence>
<comment type="cofactor">
    <cofactor evidence="4 6">
        <name>pyridoxal 5'-phosphate</name>
        <dbReference type="ChEBI" id="CHEBI:597326"/>
    </cofactor>
</comment>
<dbReference type="RefSeq" id="WP_014188826.1">
    <property type="nucleotide sequence ID" value="NC_016586.1"/>
</dbReference>
<evidence type="ECO:0000256" key="5">
    <source>
        <dbReference type="NCBIfam" id="TIGR01814"/>
    </source>
</evidence>
<evidence type="ECO:0000256" key="6">
    <source>
        <dbReference type="PIRNR" id="PIRNR038800"/>
    </source>
</evidence>
<dbReference type="InterPro" id="IPR015421">
    <property type="entry name" value="PyrdxlP-dep_Trfase_major"/>
</dbReference>
<dbReference type="GO" id="GO:0030170">
    <property type="term" value="F:pyridoxal phosphate binding"/>
    <property type="evidence" value="ECO:0007669"/>
    <property type="project" value="UniProtKB-UniRule"/>
</dbReference>
<dbReference type="GO" id="GO:0005737">
    <property type="term" value="C:cytoplasm"/>
    <property type="evidence" value="ECO:0007669"/>
    <property type="project" value="UniProtKB-UniRule"/>
</dbReference>
<accession>G7ZCJ2</accession>
<dbReference type="InterPro" id="IPR015422">
    <property type="entry name" value="PyrdxlP-dep_Trfase_small"/>
</dbReference>
<gene>
    <name evidence="4" type="primary">kynU</name>
    <name evidence="7" type="ordered locus">AZOLI_p20247</name>
</gene>
<dbReference type="PIRSF" id="PIRSF038800">
    <property type="entry name" value="KYNU"/>
    <property type="match status" value="1"/>
</dbReference>
<feature type="modified residue" description="N6-(pyridoxal phosphate)lysine" evidence="4">
    <location>
        <position position="210"/>
    </location>
</feature>
<feature type="binding site" evidence="4">
    <location>
        <begin position="113"/>
        <end position="116"/>
    </location>
    <ligand>
        <name>pyridoxal 5'-phosphate</name>
        <dbReference type="ChEBI" id="CHEBI:597326"/>
    </ligand>
</feature>
<geneLocation type="plasmid" evidence="7 8">
    <name>AZO_p2</name>
</geneLocation>
<comment type="catalytic activity">
    <reaction evidence="6">
        <text>3-hydroxy-L-kynurenine + H2O = 3-hydroxyanthranilate + L-alanine + H(+)</text>
        <dbReference type="Rhea" id="RHEA:25143"/>
        <dbReference type="ChEBI" id="CHEBI:15377"/>
        <dbReference type="ChEBI" id="CHEBI:15378"/>
        <dbReference type="ChEBI" id="CHEBI:36559"/>
        <dbReference type="ChEBI" id="CHEBI:57972"/>
        <dbReference type="ChEBI" id="CHEBI:58125"/>
        <dbReference type="EC" id="3.7.1.3"/>
    </reaction>
</comment>
<dbReference type="Gene3D" id="3.40.640.10">
    <property type="entry name" value="Type I PLP-dependent aspartate aminotransferase-like (Major domain)"/>
    <property type="match status" value="1"/>
</dbReference>
<feature type="binding site" evidence="4">
    <location>
        <position position="86"/>
    </location>
    <ligand>
        <name>pyridoxal 5'-phosphate</name>
        <dbReference type="ChEBI" id="CHEBI:597326"/>
    </ligand>
</feature>
<dbReference type="SUPFAM" id="SSF53383">
    <property type="entry name" value="PLP-dependent transferases"/>
    <property type="match status" value="1"/>
</dbReference>
<dbReference type="PANTHER" id="PTHR14084:SF0">
    <property type="entry name" value="KYNURENINASE"/>
    <property type="match status" value="1"/>
</dbReference>
<keyword evidence="3 4" id="KW-0663">Pyridoxal phosphate</keyword>
<dbReference type="UniPathway" id="UPA00253">
    <property type="reaction ID" value="UER00329"/>
</dbReference>
<dbReference type="FunFam" id="3.40.640.10:FF:000107">
    <property type="entry name" value="Kynureninase"/>
    <property type="match status" value="1"/>
</dbReference>
<dbReference type="HOGENOM" id="CLU_003433_4_1_5"/>
<reference evidence="8" key="1">
    <citation type="journal article" date="2011" name="PLoS Genet.">
        <title>Azospirillum genomes reveal transition of bacteria from aquatic to terrestrial environments.</title>
        <authorList>
            <person name="Wisniewski-Dye F."/>
            <person name="Borziak K."/>
            <person name="Khalsa-Moyers G."/>
            <person name="Alexandre G."/>
            <person name="Sukharnikov L.O."/>
            <person name="Wuichet K."/>
            <person name="Hurst G.B."/>
            <person name="McDonald W.H."/>
            <person name="Robertson J.S."/>
            <person name="Barbe V."/>
            <person name="Calteau A."/>
            <person name="Rouy Z."/>
            <person name="Mangenot S."/>
            <person name="Prigent-Combaret C."/>
            <person name="Normand P."/>
            <person name="Boyer M."/>
            <person name="Siguier P."/>
            <person name="Dessaux Y."/>
            <person name="Elmerich C."/>
            <person name="Condemine G."/>
            <person name="Krishnen G."/>
            <person name="Kennedy I."/>
            <person name="Paterson A.H."/>
            <person name="Gonzalez V."/>
            <person name="Mavingui P."/>
            <person name="Zhulin I.B."/>
        </authorList>
    </citation>
    <scope>NUCLEOTIDE SEQUENCE [LARGE SCALE GENOMIC DNA]</scope>
    <source>
        <strain evidence="8">4B</strain>
    </source>
</reference>
<evidence type="ECO:0000313" key="8">
    <source>
        <dbReference type="Proteomes" id="UP000005667"/>
    </source>
</evidence>
<proteinExistence type="inferred from homology"/>
<comment type="function">
    <text evidence="4 6">Catalyzes the cleavage of L-kynurenine (L-Kyn) and L-3-hydroxykynurenine (L-3OHKyn) into anthranilic acid (AA) and 3-hydroxyanthranilic acid (3-OHAA), respectively.</text>
</comment>
<organism evidence="7 8">
    <name type="scientific">Azospirillum lipoferum (strain 4B)</name>
    <dbReference type="NCBI Taxonomy" id="862719"/>
    <lineage>
        <taxon>Bacteria</taxon>
        <taxon>Pseudomonadati</taxon>
        <taxon>Pseudomonadota</taxon>
        <taxon>Alphaproteobacteria</taxon>
        <taxon>Rhodospirillales</taxon>
        <taxon>Azospirillaceae</taxon>
        <taxon>Azospirillum</taxon>
    </lineage>
</organism>
<dbReference type="InterPro" id="IPR015424">
    <property type="entry name" value="PyrdxlP-dep_Trfase"/>
</dbReference>
<comment type="pathway">
    <text evidence="4 6">Cofactor biosynthesis; NAD(+) biosynthesis; quinolinate from L-kynurenine: step 2/3.</text>
</comment>
<dbReference type="EMBL" id="FQ311870">
    <property type="protein sequence ID" value="CBS89409.1"/>
    <property type="molecule type" value="Genomic_DNA"/>
</dbReference>
<keyword evidence="2 4" id="KW-0378">Hydrolase</keyword>
<dbReference type="Pfam" id="PF22580">
    <property type="entry name" value="KYNU_C"/>
    <property type="match status" value="1"/>
</dbReference>